<dbReference type="InterPro" id="IPR008928">
    <property type="entry name" value="6-hairpin_glycosidase_sf"/>
</dbReference>
<proteinExistence type="inferred from homology"/>
<dbReference type="Pfam" id="PF07221">
    <property type="entry name" value="GlcNAc_2-epim"/>
    <property type="match status" value="1"/>
</dbReference>
<dbReference type="RefSeq" id="WP_203416208.1">
    <property type="nucleotide sequence ID" value="NZ_FOFM01000026.1"/>
</dbReference>
<dbReference type="EC" id="5.1.3.11" evidence="3"/>
<dbReference type="SUPFAM" id="SSF48208">
    <property type="entry name" value="Six-hairpin glycosidases"/>
    <property type="match status" value="1"/>
</dbReference>
<dbReference type="EMBL" id="LMCB01000062">
    <property type="protein sequence ID" value="KZL15726.1"/>
    <property type="molecule type" value="Genomic_DNA"/>
</dbReference>
<evidence type="ECO:0000256" key="2">
    <source>
        <dbReference type="ARBA" id="ARBA00023235"/>
    </source>
</evidence>
<keyword evidence="4" id="KW-1185">Reference proteome</keyword>
<dbReference type="Proteomes" id="UP000076577">
    <property type="component" value="Unassembled WGS sequence"/>
</dbReference>
<dbReference type="STRING" id="989403.SAMN05421798_1265"/>
<dbReference type="Gene3D" id="1.50.10.10">
    <property type="match status" value="1"/>
</dbReference>
<reference evidence="3 4" key="1">
    <citation type="journal article" date="2016" name="Front. Microbiol.">
        <title>Comparative Genomic Analysis Reveals a Diverse Repertoire of Genes Involved in Prokaryote-Eukaryote Interactions within the Pseudovibrio Genus.</title>
        <authorList>
            <person name="Romano S."/>
            <person name="Fernandez-Guerra A."/>
            <person name="Reen F.J."/>
            <person name="Glockner F.O."/>
            <person name="Crowley S.P."/>
            <person name="O'Sullivan O."/>
            <person name="Cotter P.D."/>
            <person name="Adams C."/>
            <person name="Dobson A.D."/>
            <person name="O'Gara F."/>
        </authorList>
    </citation>
    <scope>NUCLEOTIDE SEQUENCE [LARGE SCALE GENOMIC DNA]</scope>
    <source>
        <strain evidence="3 4">Ad2</strain>
    </source>
</reference>
<dbReference type="InterPro" id="IPR012341">
    <property type="entry name" value="6hp_glycosidase-like_sf"/>
</dbReference>
<evidence type="ECO:0000313" key="3">
    <source>
        <dbReference type="EMBL" id="KZL15726.1"/>
    </source>
</evidence>
<keyword evidence="2 3" id="KW-0413">Isomerase</keyword>
<sequence>MNRTILKMDDADLILDLKKGAEALQQWLFEDVLPLWSTEGLDDVNGGFAEAISLEAKDTLAPRRGRLNPRMTYVFCEAGKMGWKGPWQTAARHGLDHMTGNYKTADGHYGTLASVNGALIDDSFDFYNQAFALLAFASVAAIGEKEMQEVYPQALALLDLLQTRYKHPEHGFEEAATPVEPLCSNPHMHMFEAMLAWEEVDANGPWTAVADEIAELALTRFIDPISGLGEFFNRNWMPIAGEAGERVEPGHQFEWAWLLARWAVLRKSKQALEVAANLHEIGVQHGIDADRQVAIMATDRNFKPIDQTARLWGQTEWMKSSILQAQLNDGEVRLQHMQSLKKSVQALNNYVLTTPRGLWFDKMRNDGTFVTEPAPASSLYHVICAVRTFQEYIDDLELNEL</sequence>
<dbReference type="AlphaFoldDB" id="A0A165VZS1"/>
<evidence type="ECO:0000256" key="1">
    <source>
        <dbReference type="ARBA" id="ARBA00008558"/>
    </source>
</evidence>
<dbReference type="PANTHER" id="PTHR15108">
    <property type="entry name" value="N-ACYLGLUCOSAMINE-2-EPIMERASE"/>
    <property type="match status" value="1"/>
</dbReference>
<name>A0A165VZS1_9HYPH</name>
<comment type="similarity">
    <text evidence="1">Belongs to the N-acylglucosamine 2-epimerase family.</text>
</comment>
<dbReference type="InterPro" id="IPR010819">
    <property type="entry name" value="AGE/CE"/>
</dbReference>
<comment type="caution">
    <text evidence="3">The sequence shown here is derived from an EMBL/GenBank/DDBJ whole genome shotgun (WGS) entry which is preliminary data.</text>
</comment>
<protein>
    <submittedName>
        <fullName evidence="3">Cellobiose 2-epimerase</fullName>
        <ecNumber evidence="3">5.1.3.11</ecNumber>
    </submittedName>
</protein>
<dbReference type="GO" id="GO:0047736">
    <property type="term" value="F:cellobiose epimerase activity"/>
    <property type="evidence" value="ECO:0007669"/>
    <property type="project" value="UniProtKB-EC"/>
</dbReference>
<gene>
    <name evidence="3" type="primary">ce</name>
    <name evidence="3" type="ORF">PsAD2_03546</name>
</gene>
<dbReference type="GO" id="GO:0005975">
    <property type="term" value="P:carbohydrate metabolic process"/>
    <property type="evidence" value="ECO:0007669"/>
    <property type="project" value="InterPro"/>
</dbReference>
<dbReference type="PATRIC" id="fig|989403.3.peg.3832"/>
<evidence type="ECO:0000313" key="4">
    <source>
        <dbReference type="Proteomes" id="UP000076577"/>
    </source>
</evidence>
<accession>A0A165VZS1</accession>
<organism evidence="3 4">
    <name type="scientific">Pseudovibrio axinellae</name>
    <dbReference type="NCBI Taxonomy" id="989403"/>
    <lineage>
        <taxon>Bacteria</taxon>
        <taxon>Pseudomonadati</taxon>
        <taxon>Pseudomonadota</taxon>
        <taxon>Alphaproteobacteria</taxon>
        <taxon>Hyphomicrobiales</taxon>
        <taxon>Stappiaceae</taxon>
        <taxon>Pseudovibrio</taxon>
    </lineage>
</organism>